<evidence type="ECO:0000313" key="3">
    <source>
        <dbReference type="EMBL" id="OJJ77939.1"/>
    </source>
</evidence>
<dbReference type="VEuPathDB" id="FungiDB:ASPBRDRAFT_202813"/>
<dbReference type="InterPro" id="IPR011600">
    <property type="entry name" value="Pept_C14_caspase"/>
</dbReference>
<evidence type="ECO:0000256" key="1">
    <source>
        <dbReference type="SAM" id="MobiDB-lite"/>
    </source>
</evidence>
<dbReference type="GO" id="GO:0006508">
    <property type="term" value="P:proteolysis"/>
    <property type="evidence" value="ECO:0007669"/>
    <property type="project" value="InterPro"/>
</dbReference>
<dbReference type="OMA" id="FTTAEWY"/>
<evidence type="ECO:0000259" key="2">
    <source>
        <dbReference type="Pfam" id="PF00656"/>
    </source>
</evidence>
<gene>
    <name evidence="3" type="ORF">ASPBRDRAFT_202813</name>
</gene>
<name>A0A1L9V2A1_ASPBC</name>
<dbReference type="GeneID" id="93574135"/>
<dbReference type="Pfam" id="PF00656">
    <property type="entry name" value="Peptidase_C14"/>
    <property type="match status" value="1"/>
</dbReference>
<dbReference type="GO" id="GO:0004197">
    <property type="term" value="F:cysteine-type endopeptidase activity"/>
    <property type="evidence" value="ECO:0007669"/>
    <property type="project" value="InterPro"/>
</dbReference>
<reference evidence="4" key="1">
    <citation type="journal article" date="2017" name="Genome Biol.">
        <title>Comparative genomics reveals high biological diversity and specific adaptations in the industrially and medically important fungal genus Aspergillus.</title>
        <authorList>
            <person name="de Vries R.P."/>
            <person name="Riley R."/>
            <person name="Wiebenga A."/>
            <person name="Aguilar-Osorio G."/>
            <person name="Amillis S."/>
            <person name="Uchima C.A."/>
            <person name="Anderluh G."/>
            <person name="Asadollahi M."/>
            <person name="Askin M."/>
            <person name="Barry K."/>
            <person name="Battaglia E."/>
            <person name="Bayram O."/>
            <person name="Benocci T."/>
            <person name="Braus-Stromeyer S.A."/>
            <person name="Caldana C."/>
            <person name="Canovas D."/>
            <person name="Cerqueira G.C."/>
            <person name="Chen F."/>
            <person name="Chen W."/>
            <person name="Choi C."/>
            <person name="Clum A."/>
            <person name="Dos Santos R.A."/>
            <person name="Damasio A.R."/>
            <person name="Diallinas G."/>
            <person name="Emri T."/>
            <person name="Fekete E."/>
            <person name="Flipphi M."/>
            <person name="Freyberg S."/>
            <person name="Gallo A."/>
            <person name="Gournas C."/>
            <person name="Habgood R."/>
            <person name="Hainaut M."/>
            <person name="Harispe M.L."/>
            <person name="Henrissat B."/>
            <person name="Hilden K.S."/>
            <person name="Hope R."/>
            <person name="Hossain A."/>
            <person name="Karabika E."/>
            <person name="Karaffa L."/>
            <person name="Karanyi Z."/>
            <person name="Krasevec N."/>
            <person name="Kuo A."/>
            <person name="Kusch H."/>
            <person name="LaButti K."/>
            <person name="Lagendijk E.L."/>
            <person name="Lapidus A."/>
            <person name="Levasseur A."/>
            <person name="Lindquist E."/>
            <person name="Lipzen A."/>
            <person name="Logrieco A.F."/>
            <person name="MacCabe A."/>
            <person name="Maekelae M.R."/>
            <person name="Malavazi I."/>
            <person name="Melin P."/>
            <person name="Meyer V."/>
            <person name="Mielnichuk N."/>
            <person name="Miskei M."/>
            <person name="Molnar A.P."/>
            <person name="Mule G."/>
            <person name="Ngan C.Y."/>
            <person name="Orejas M."/>
            <person name="Orosz E."/>
            <person name="Ouedraogo J.P."/>
            <person name="Overkamp K.M."/>
            <person name="Park H.-S."/>
            <person name="Perrone G."/>
            <person name="Piumi F."/>
            <person name="Punt P.J."/>
            <person name="Ram A.F."/>
            <person name="Ramon A."/>
            <person name="Rauscher S."/>
            <person name="Record E."/>
            <person name="Riano-Pachon D.M."/>
            <person name="Robert V."/>
            <person name="Roehrig J."/>
            <person name="Ruller R."/>
            <person name="Salamov A."/>
            <person name="Salih N.S."/>
            <person name="Samson R.A."/>
            <person name="Sandor E."/>
            <person name="Sanguinetti M."/>
            <person name="Schuetze T."/>
            <person name="Sepcic K."/>
            <person name="Shelest E."/>
            <person name="Sherlock G."/>
            <person name="Sophianopoulou V."/>
            <person name="Squina F.M."/>
            <person name="Sun H."/>
            <person name="Susca A."/>
            <person name="Todd R.B."/>
            <person name="Tsang A."/>
            <person name="Unkles S.E."/>
            <person name="van de Wiele N."/>
            <person name="van Rossen-Uffink D."/>
            <person name="Oliveira J.V."/>
            <person name="Vesth T.C."/>
            <person name="Visser J."/>
            <person name="Yu J.-H."/>
            <person name="Zhou M."/>
            <person name="Andersen M.R."/>
            <person name="Archer D.B."/>
            <person name="Baker S.E."/>
            <person name="Benoit I."/>
            <person name="Brakhage A.A."/>
            <person name="Braus G.H."/>
            <person name="Fischer R."/>
            <person name="Frisvad J.C."/>
            <person name="Goldman G.H."/>
            <person name="Houbraken J."/>
            <person name="Oakley B."/>
            <person name="Pocsi I."/>
            <person name="Scazzocchio C."/>
            <person name="Seiboth B."/>
            <person name="vanKuyk P.A."/>
            <person name="Wortman J."/>
            <person name="Dyer P.S."/>
            <person name="Grigoriev I.V."/>
        </authorList>
    </citation>
    <scope>NUCLEOTIDE SEQUENCE [LARGE SCALE GENOMIC DNA]</scope>
    <source>
        <strain evidence="4">CBS 101740 / IMI 381727 / IBT 21946</strain>
    </source>
</reference>
<accession>A0A1L9V2A1</accession>
<dbReference type="STRING" id="767769.A0A1L9V2A1"/>
<feature type="compositionally biased region" description="Basic and acidic residues" evidence="1">
    <location>
        <begin position="373"/>
        <end position="383"/>
    </location>
</feature>
<protein>
    <recommendedName>
        <fullName evidence="2">Peptidase C14 caspase domain-containing protein</fullName>
    </recommendedName>
</protein>
<dbReference type="Proteomes" id="UP000184499">
    <property type="component" value="Unassembled WGS sequence"/>
</dbReference>
<evidence type="ECO:0000313" key="4">
    <source>
        <dbReference type="Proteomes" id="UP000184499"/>
    </source>
</evidence>
<feature type="domain" description="Peptidase C14 caspase" evidence="2">
    <location>
        <begin position="41"/>
        <end position="219"/>
    </location>
</feature>
<proteinExistence type="predicted"/>
<dbReference type="RefSeq" id="XP_067485186.1">
    <property type="nucleotide sequence ID" value="XM_067621647.1"/>
</dbReference>
<dbReference type="AlphaFoldDB" id="A0A1L9V2A1"/>
<sequence length="383" mass="42678">MGSLNYNQFQATLRAAVERRTREYSSIYSLTVRWEDDDTNAESDTNHFQNMLKNLDIDPAEEFVISSEELAPEFCLSSIWHSINGKARRDKERSLIIFHYAGHGTYKRGRFSFADTRAGLKTIDAEGVLIEEVKNPARFPDSINTDVLFIFDCCYAHYATRAPDDTSSVIEVLAATSVSTVSARSPPNSTFTAKLANEIACRKARNHESVEFASAFQTLRKESTGQVRPTHALLVGASSIILPLNGYRRVDPRSIPAGYKVLFAVNVSRDLTKVEIEELVSWIRRLPPFAGLSIEDIFQTGSMCLIMRAALSVYAKLHNMQGYTLIAENPASPLVSNISKRPGSPVAEGRQFIKEEAASKTTAAAATEEDQDEATRRRLDREL</sequence>
<organism evidence="3 4">
    <name type="scientific">Aspergillus brasiliensis (strain CBS 101740 / IMI 381727 / IBT 21946)</name>
    <dbReference type="NCBI Taxonomy" id="767769"/>
    <lineage>
        <taxon>Eukaryota</taxon>
        <taxon>Fungi</taxon>
        <taxon>Dikarya</taxon>
        <taxon>Ascomycota</taxon>
        <taxon>Pezizomycotina</taxon>
        <taxon>Eurotiomycetes</taxon>
        <taxon>Eurotiomycetidae</taxon>
        <taxon>Eurotiales</taxon>
        <taxon>Aspergillaceae</taxon>
        <taxon>Aspergillus</taxon>
        <taxon>Aspergillus subgen. Circumdati</taxon>
    </lineage>
</organism>
<keyword evidence="4" id="KW-1185">Reference proteome</keyword>
<dbReference type="OrthoDB" id="4760831at2759"/>
<dbReference type="EMBL" id="KV878679">
    <property type="protein sequence ID" value="OJJ77939.1"/>
    <property type="molecule type" value="Genomic_DNA"/>
</dbReference>
<feature type="region of interest" description="Disordered" evidence="1">
    <location>
        <begin position="357"/>
        <end position="383"/>
    </location>
</feature>
<dbReference type="Gene3D" id="3.40.50.1460">
    <property type="match status" value="1"/>
</dbReference>